<evidence type="ECO:0000259" key="1">
    <source>
        <dbReference type="Pfam" id="PF00174"/>
    </source>
</evidence>
<dbReference type="PANTHER" id="PTHR19372">
    <property type="entry name" value="SULFITE REDUCTASE"/>
    <property type="match status" value="1"/>
</dbReference>
<protein>
    <submittedName>
        <fullName evidence="3">Related to Sulfite oxidase</fullName>
    </submittedName>
</protein>
<dbReference type="InterPro" id="IPR000572">
    <property type="entry name" value="OxRdtase_Mopterin-bd_dom"/>
</dbReference>
<dbReference type="InterPro" id="IPR036374">
    <property type="entry name" value="OxRdtase_Mopterin-bd_sf"/>
</dbReference>
<accession>A0AAJ4XJ34</accession>
<dbReference type="GO" id="GO:0005739">
    <property type="term" value="C:mitochondrion"/>
    <property type="evidence" value="ECO:0007669"/>
    <property type="project" value="TreeGrafter"/>
</dbReference>
<dbReference type="Pfam" id="PF03404">
    <property type="entry name" value="Mo-co_dimer"/>
    <property type="match status" value="1"/>
</dbReference>
<dbReference type="AlphaFoldDB" id="A0AAJ4XJ34"/>
<dbReference type="GO" id="GO:0008482">
    <property type="term" value="F:sulfite oxidase activity"/>
    <property type="evidence" value="ECO:0007669"/>
    <property type="project" value="TreeGrafter"/>
</dbReference>
<sequence length="419" mass="46517">MTHSADGPTSCCTHPSGLQYQLETLCHPQNPVLPWPVDTCVRQTLHCYWMKPHVLTDLLKVTATLKCAQNCCSELASSHVTAKGVQWGNAGIANVVWGGASLCSVLLSAGVPNPFLHHSDLVTLEPSQSTSQSDSAEWARSLHLHLTKSDDPTRKEFYAASIPLPTAMHPNQGCLLAYQYNRQNLTQKQGAPLRAVIPGHVGARWVKWLNRIKVSTKENQSPPMRQDYKLLTPSGQQGAEIERTYAEKAKDQEFRKEELRKEVPLQRLEASCSITQPAKDGQQVQLIEGKILIKGYAGQDGSPATKVYLALVQEPSQQVSSEDLLKSLPENIAWMQAQIHHPQTVDQSRRGLVSTTWSWAWTLWQLNVPAPSVENKWALVARCVTAAGVEQEQISSWNLRGFANRSWSIVRNVSIQSSL</sequence>
<dbReference type="SUPFAM" id="SSF81296">
    <property type="entry name" value="E set domains"/>
    <property type="match status" value="1"/>
</dbReference>
<gene>
    <name evidence="3" type="ORF">MEPE_02172</name>
</gene>
<dbReference type="InterPro" id="IPR014756">
    <property type="entry name" value="Ig_E-set"/>
</dbReference>
<dbReference type="SUPFAM" id="SSF56524">
    <property type="entry name" value="Oxidoreductase molybdopterin-binding domain"/>
    <property type="match status" value="1"/>
</dbReference>
<feature type="domain" description="Oxidoreductase molybdopterin-binding" evidence="1">
    <location>
        <begin position="60"/>
        <end position="221"/>
    </location>
</feature>
<reference evidence="3" key="1">
    <citation type="submission" date="2023-10" db="EMBL/GenBank/DDBJ databases">
        <authorList>
            <person name="Guldener U."/>
        </authorList>
    </citation>
    <scope>NUCLEOTIDE SEQUENCE</scope>
    <source>
        <strain evidence="3">Mp4</strain>
    </source>
</reference>
<dbReference type="Proteomes" id="UP001294444">
    <property type="component" value="Unassembled WGS sequence"/>
</dbReference>
<dbReference type="Pfam" id="PF00174">
    <property type="entry name" value="Oxidored_molyb"/>
    <property type="match status" value="1"/>
</dbReference>
<feature type="domain" description="Moybdenum cofactor oxidoreductase dimerisation" evidence="2">
    <location>
        <begin position="332"/>
        <end position="408"/>
    </location>
</feature>
<evidence type="ECO:0000313" key="3">
    <source>
        <dbReference type="EMBL" id="SNX83465.1"/>
    </source>
</evidence>
<proteinExistence type="predicted"/>
<dbReference type="EMBL" id="OAPG01000004">
    <property type="protein sequence ID" value="SNX83465.1"/>
    <property type="molecule type" value="Genomic_DNA"/>
</dbReference>
<dbReference type="Gene3D" id="2.60.40.650">
    <property type="match status" value="1"/>
</dbReference>
<evidence type="ECO:0000259" key="2">
    <source>
        <dbReference type="Pfam" id="PF03404"/>
    </source>
</evidence>
<keyword evidence="4" id="KW-1185">Reference proteome</keyword>
<dbReference type="GO" id="GO:0030151">
    <property type="term" value="F:molybdenum ion binding"/>
    <property type="evidence" value="ECO:0007669"/>
    <property type="project" value="InterPro"/>
</dbReference>
<dbReference type="PANTHER" id="PTHR19372:SF7">
    <property type="entry name" value="SULFITE OXIDASE, MITOCHONDRIAL"/>
    <property type="match status" value="1"/>
</dbReference>
<dbReference type="GO" id="GO:0006790">
    <property type="term" value="P:sulfur compound metabolic process"/>
    <property type="evidence" value="ECO:0007669"/>
    <property type="project" value="TreeGrafter"/>
</dbReference>
<dbReference type="GO" id="GO:0020037">
    <property type="term" value="F:heme binding"/>
    <property type="evidence" value="ECO:0007669"/>
    <property type="project" value="TreeGrafter"/>
</dbReference>
<dbReference type="InterPro" id="IPR005066">
    <property type="entry name" value="MoCF_OxRdtse_dimer"/>
</dbReference>
<organism evidence="3 4">
    <name type="scientific">Melanopsichium pennsylvanicum</name>
    <dbReference type="NCBI Taxonomy" id="63383"/>
    <lineage>
        <taxon>Eukaryota</taxon>
        <taxon>Fungi</taxon>
        <taxon>Dikarya</taxon>
        <taxon>Basidiomycota</taxon>
        <taxon>Ustilaginomycotina</taxon>
        <taxon>Ustilaginomycetes</taxon>
        <taxon>Ustilaginales</taxon>
        <taxon>Ustilaginaceae</taxon>
        <taxon>Melanopsichium</taxon>
    </lineage>
</organism>
<comment type="caution">
    <text evidence="3">The sequence shown here is derived from an EMBL/GenBank/DDBJ whole genome shotgun (WGS) entry which is preliminary data.</text>
</comment>
<evidence type="ECO:0000313" key="4">
    <source>
        <dbReference type="Proteomes" id="UP001294444"/>
    </source>
</evidence>
<dbReference type="GO" id="GO:0043546">
    <property type="term" value="F:molybdopterin cofactor binding"/>
    <property type="evidence" value="ECO:0007669"/>
    <property type="project" value="TreeGrafter"/>
</dbReference>
<dbReference type="Gene3D" id="3.90.420.10">
    <property type="entry name" value="Oxidoreductase, molybdopterin-binding domain"/>
    <property type="match status" value="1"/>
</dbReference>
<name>A0AAJ4XJ34_9BASI</name>